<dbReference type="PANTHER" id="PTHR35579">
    <property type="entry name" value="CRISPR SYSTEM CMS ENDORIBONUCLEASE CSM3"/>
    <property type="match status" value="1"/>
</dbReference>
<protein>
    <submittedName>
        <fullName evidence="5">TIGR03986 family CRISPR-associated RAMP protein</fullName>
    </submittedName>
</protein>
<accession>A0A223RP00</accession>
<dbReference type="AlphaFoldDB" id="A0A223RP00"/>
<dbReference type="GO" id="GO:0051607">
    <property type="term" value="P:defense response to virus"/>
    <property type="evidence" value="ECO:0007669"/>
    <property type="project" value="UniProtKB-KW"/>
</dbReference>
<name>A0A223RP00_9ACTN</name>
<dbReference type="Pfam" id="PF03787">
    <property type="entry name" value="RAMPs"/>
    <property type="match status" value="1"/>
</dbReference>
<proteinExistence type="predicted"/>
<dbReference type="NCBIfam" id="TIGR03986">
    <property type="entry name" value="TIGR03986 family CRISPR-associated RAMP protein"/>
    <property type="match status" value="1"/>
</dbReference>
<dbReference type="CDD" id="cd09726">
    <property type="entry name" value="RAMP_I_III"/>
    <property type="match status" value="1"/>
</dbReference>
<evidence type="ECO:0000313" key="6">
    <source>
        <dbReference type="Proteomes" id="UP000215043"/>
    </source>
</evidence>
<dbReference type="InterPro" id="IPR052216">
    <property type="entry name" value="CRISPR_Csm3_endoribonuclease"/>
</dbReference>
<gene>
    <name evidence="5" type="ORF">CDG81_03930</name>
</gene>
<feature type="domain" description="CRISPR type III-associated protein" evidence="4">
    <location>
        <begin position="75"/>
        <end position="126"/>
    </location>
</feature>
<evidence type="ECO:0000259" key="4">
    <source>
        <dbReference type="Pfam" id="PF03787"/>
    </source>
</evidence>
<dbReference type="KEGG" id="aey:CDG81_03930"/>
<organism evidence="5 6">
    <name type="scientific">Actinopolyspora erythraea</name>
    <dbReference type="NCBI Taxonomy" id="414996"/>
    <lineage>
        <taxon>Bacteria</taxon>
        <taxon>Bacillati</taxon>
        <taxon>Actinomycetota</taxon>
        <taxon>Actinomycetes</taxon>
        <taxon>Actinopolysporales</taxon>
        <taxon>Actinopolysporaceae</taxon>
        <taxon>Actinopolyspora</taxon>
    </lineage>
</organism>
<dbReference type="PANTHER" id="PTHR35579:SF6">
    <property type="entry name" value="DUF324 DOMAIN-CONTAINING PROTEIN"/>
    <property type="match status" value="1"/>
</dbReference>
<comment type="subunit">
    <text evidence="2">Part of the Csm effector complex that includes Cas10, Csm2, Csm3, Csm4 and Csm5.</text>
</comment>
<dbReference type="InterPro" id="IPR023825">
    <property type="entry name" value="CRISPR-assoc_RAMP_BGP1436"/>
</dbReference>
<feature type="compositionally biased region" description="Basic residues" evidence="3">
    <location>
        <begin position="716"/>
        <end position="725"/>
    </location>
</feature>
<reference evidence="5 6" key="1">
    <citation type="submission" date="2017-08" db="EMBL/GenBank/DDBJ databases">
        <title>The complete genome sequence of moderately halophilic actinomycete Actinopolyspora erythraea YIM 90600, the producer of novel erythromycin, novel actinopolysporins A-C and tubercidin.</title>
        <authorList>
            <person name="Yin M."/>
            <person name="Tang S."/>
        </authorList>
    </citation>
    <scope>NUCLEOTIDE SEQUENCE [LARGE SCALE GENOMIC DNA]</scope>
    <source>
        <strain evidence="5 6">YIM 90600</strain>
    </source>
</reference>
<evidence type="ECO:0000313" key="5">
    <source>
        <dbReference type="EMBL" id="ASU77600.1"/>
    </source>
</evidence>
<evidence type="ECO:0000256" key="1">
    <source>
        <dbReference type="ARBA" id="ARBA00023118"/>
    </source>
</evidence>
<feature type="region of interest" description="Disordered" evidence="3">
    <location>
        <begin position="674"/>
        <end position="725"/>
    </location>
</feature>
<evidence type="ECO:0000256" key="2">
    <source>
        <dbReference type="ARBA" id="ARBA00093789"/>
    </source>
</evidence>
<dbReference type="EMBL" id="CP022752">
    <property type="protein sequence ID" value="ASU77600.1"/>
    <property type="molecule type" value="Genomic_DNA"/>
</dbReference>
<dbReference type="Proteomes" id="UP000215043">
    <property type="component" value="Chromosome"/>
</dbReference>
<keyword evidence="1" id="KW-0051">Antiviral defense</keyword>
<dbReference type="InterPro" id="IPR005537">
    <property type="entry name" value="RAMP_III_fam"/>
</dbReference>
<sequence>MPLTIDDRSVTYRSDHHWCSAERAFDSRSLGRQCLNDTFVNPYTFVPLPKAAPHSCEPHGHHGQGELLSGKLELTLHARTPLLIREMNEREKAEPDLPRRPDGTPIIPGSSLKGALRSLHETLTGSCLRVFDEEFVPGYRDPASTERSGKRHMAIVEQHHSEETPPVLRLCDKKSREARLRQEELARIHREEGPLTSGDRLEVDFDDESGRPVRARHHSKGKWVVLLSDASARKQHQPYYAHIRRFTGESPEQQLQQEVWDDFRSAVENADELRTAQQSKRDEQNPFTEVTFTHVPKGRKPEQGTRYELGRRHLVSKRLRPGQPVWVTTKSNGEIDSLRLGMLGRHAGKYTAGERVRPKPLLPCRYDDDLCPSCRLFGSADTAGKDSEEAQQRSYRGHVRVGDAVAINEVTPQSVTLPPMGIPRPGAGQFYLVNDAKVRGNAAVDPPLREWGSAADSGGQKRDLRGRKYYWHTPTEDGEKPSRAEARKHQLKSNMTSEAKLFPTGTSFEVTIAFTDIDEVQLGGLLACLSPSSVLGGELWQHVGGGRPLGLGSRTFELDENASEIRRSGARYGAAHEPVAPTPERFLEEFQNWMRRHAPAAHELWPKLGKALSPNTVNPNSVWYPPGAYWDQKGSENFDRGYEFWKRTSGTELKPNTDGPRTGYPLLALPDIDEQNQELPIIPNAQGSDEEKAEKLPNQAWPPSNQRSNARDNGNRKNKPKGKRR</sequence>
<evidence type="ECO:0000256" key="3">
    <source>
        <dbReference type="SAM" id="MobiDB-lite"/>
    </source>
</evidence>